<keyword evidence="3" id="KW-1185">Reference proteome</keyword>
<proteinExistence type="predicted"/>
<dbReference type="OrthoDB" id="150941at2"/>
<dbReference type="PIRSF" id="PIRSF028754">
    <property type="entry name" value="UCP028754"/>
    <property type="match status" value="1"/>
</dbReference>
<organism evidence="2 3">
    <name type="scientific">Rarobacter faecitabidus</name>
    <dbReference type="NCBI Taxonomy" id="13243"/>
    <lineage>
        <taxon>Bacteria</taxon>
        <taxon>Bacillati</taxon>
        <taxon>Actinomycetota</taxon>
        <taxon>Actinomycetes</taxon>
        <taxon>Micrococcales</taxon>
        <taxon>Rarobacteraceae</taxon>
        <taxon>Rarobacter</taxon>
    </lineage>
</organism>
<dbReference type="InterPro" id="IPR019151">
    <property type="entry name" value="Proteasome_assmbl_chaperone_2"/>
</dbReference>
<name>A0A542ZVY2_RARFA</name>
<dbReference type="InterPro" id="IPR038389">
    <property type="entry name" value="PSMG2_sf"/>
</dbReference>
<dbReference type="RefSeq" id="WP_142119529.1">
    <property type="nucleotide sequence ID" value="NZ_BAAASV010000007.1"/>
</dbReference>
<evidence type="ECO:0000313" key="3">
    <source>
        <dbReference type="Proteomes" id="UP000315389"/>
    </source>
</evidence>
<feature type="region of interest" description="Disordered" evidence="1">
    <location>
        <begin position="284"/>
        <end position="317"/>
    </location>
</feature>
<evidence type="ECO:0000256" key="1">
    <source>
        <dbReference type="SAM" id="MobiDB-lite"/>
    </source>
</evidence>
<dbReference type="Gene3D" id="3.40.50.10900">
    <property type="entry name" value="PAC-like subunit"/>
    <property type="match status" value="1"/>
</dbReference>
<reference evidence="2 3" key="1">
    <citation type="submission" date="2019-06" db="EMBL/GenBank/DDBJ databases">
        <title>Sequencing the genomes of 1000 actinobacteria strains.</title>
        <authorList>
            <person name="Klenk H.-P."/>
        </authorList>
    </citation>
    <scope>NUCLEOTIDE SEQUENCE [LARGE SCALE GENOMIC DNA]</scope>
    <source>
        <strain evidence="2 3">DSM 4813</strain>
    </source>
</reference>
<dbReference type="EMBL" id="VFOS01000001">
    <property type="protein sequence ID" value="TQL64523.1"/>
    <property type="molecule type" value="Genomic_DNA"/>
</dbReference>
<sequence>MTTDDRTPPSESVRIDGTVMFAAFDGWNDAGNAASGAVLHLVEEWHANEHYRLDPEDYHDFQVNRPVLTHRGLSERSIAWPITAISTATAPVTGRQVALVHGIEPSMRWKRYCAEIIATAQELGVTTIVVVGALLADVPHTRPVPVSLFADDADLQDRFGIESSDYEGPIGIVGVLQDMAAHAGLDAFALWAAVPHYVAQSPAPKATLAILRRIEDLLGEPIPADALAQDSEAWQRGVDDLAREDEQIAEYVQQLEAVKDTADLPEASGDAIAEEFERFLRRRGFQQRGGARGQDSSGRALPSDSGSAIPEDPSGDD</sequence>
<gene>
    <name evidence="2" type="ORF">FB461_1028</name>
</gene>
<dbReference type="InterPro" id="IPR008492">
    <property type="entry name" value="Rv2714-like"/>
</dbReference>
<evidence type="ECO:0000313" key="2">
    <source>
        <dbReference type="EMBL" id="TQL64523.1"/>
    </source>
</evidence>
<comment type="caution">
    <text evidence="2">The sequence shown here is derived from an EMBL/GenBank/DDBJ whole genome shotgun (WGS) entry which is preliminary data.</text>
</comment>
<dbReference type="AlphaFoldDB" id="A0A542ZVY2"/>
<dbReference type="Pfam" id="PF09754">
    <property type="entry name" value="PAC2"/>
    <property type="match status" value="1"/>
</dbReference>
<accession>A0A542ZVY2</accession>
<dbReference type="SUPFAM" id="SSF159659">
    <property type="entry name" value="Cgl1923-like"/>
    <property type="match status" value="1"/>
</dbReference>
<protein>
    <submittedName>
        <fullName evidence="2">PAC2 family protein</fullName>
    </submittedName>
</protein>
<dbReference type="Proteomes" id="UP000315389">
    <property type="component" value="Unassembled WGS sequence"/>
</dbReference>